<evidence type="ECO:0000313" key="1">
    <source>
        <dbReference type="EMBL" id="MBC5786657.1"/>
    </source>
</evidence>
<name>A0ABR7IP53_9CLOT</name>
<dbReference type="PANTHER" id="PTHR43799:SF1">
    <property type="entry name" value="ASPARTATE AMINOTRANSFERASE"/>
    <property type="match status" value="1"/>
</dbReference>
<dbReference type="EMBL" id="JACOQK010000001">
    <property type="protein sequence ID" value="MBC5786657.1"/>
    <property type="molecule type" value="Genomic_DNA"/>
</dbReference>
<keyword evidence="2" id="KW-1185">Reference proteome</keyword>
<dbReference type="InterPro" id="IPR015421">
    <property type="entry name" value="PyrdxlP-dep_Trfase_major"/>
</dbReference>
<dbReference type="CDD" id="cd00609">
    <property type="entry name" value="AAT_like"/>
    <property type="match status" value="1"/>
</dbReference>
<proteinExistence type="predicted"/>
<dbReference type="InterPro" id="IPR015424">
    <property type="entry name" value="PyrdxlP-dep_Trfase"/>
</dbReference>
<dbReference type="Gene3D" id="3.40.640.10">
    <property type="entry name" value="Type I PLP-dependent aspartate aminotransferase-like (Major domain)"/>
    <property type="match status" value="1"/>
</dbReference>
<dbReference type="Proteomes" id="UP000649151">
    <property type="component" value="Unassembled WGS sequence"/>
</dbReference>
<organism evidence="1 2">
    <name type="scientific">Clostridium facile</name>
    <dbReference type="NCBI Taxonomy" id="2763035"/>
    <lineage>
        <taxon>Bacteria</taxon>
        <taxon>Bacillati</taxon>
        <taxon>Bacillota</taxon>
        <taxon>Clostridia</taxon>
        <taxon>Eubacteriales</taxon>
        <taxon>Clostridiaceae</taxon>
        <taxon>Clostridium</taxon>
    </lineage>
</organism>
<dbReference type="GO" id="GO:0008483">
    <property type="term" value="F:transaminase activity"/>
    <property type="evidence" value="ECO:0007669"/>
    <property type="project" value="UniProtKB-KW"/>
</dbReference>
<dbReference type="Gene3D" id="3.90.1150.10">
    <property type="entry name" value="Aspartate Aminotransferase, domain 1"/>
    <property type="match status" value="1"/>
</dbReference>
<reference evidence="1 2" key="1">
    <citation type="submission" date="2020-08" db="EMBL/GenBank/DDBJ databases">
        <title>Genome public.</title>
        <authorList>
            <person name="Liu C."/>
            <person name="Sun Q."/>
        </authorList>
    </citation>
    <scope>NUCLEOTIDE SEQUENCE [LARGE SCALE GENOMIC DNA]</scope>
    <source>
        <strain evidence="1 2">NSJ-27</strain>
    </source>
</reference>
<protein>
    <submittedName>
        <fullName evidence="1">Aminotransferase</fullName>
    </submittedName>
</protein>
<dbReference type="RefSeq" id="WP_186995917.1">
    <property type="nucleotide sequence ID" value="NZ_JACOQK010000001.1"/>
</dbReference>
<keyword evidence="1" id="KW-0032">Aminotransferase</keyword>
<gene>
    <name evidence="1" type="ORF">H8Z77_01265</name>
</gene>
<evidence type="ECO:0000313" key="2">
    <source>
        <dbReference type="Proteomes" id="UP000649151"/>
    </source>
</evidence>
<comment type="caution">
    <text evidence="1">The sequence shown here is derived from an EMBL/GenBank/DDBJ whole genome shotgun (WGS) entry which is preliminary data.</text>
</comment>
<sequence length="420" mass="47274">MASYASLTKEQLATEKANLQKQYNAFKELGVKLDMSRGKPSVEQIALSMEMLRCLTPEEILKAGNYGILDGIPAAKKFFANLLEVQPENIIVGGNSSLQLMYDTIARAMQFGIMGNQPWSKQEKVKFLCPVPGYDRHFAITELMNIEMVNIPMDENGPDMDQIEKLVNTDASVKGIWCVPKYSNPTGITYSDDVVRRFAALKPAAPDFRIFWDNAYVVHHLSDEHDELLNIFEECKKYNNQDMVYEFCSTSKITFPGAGVAAMAASESNIKWILKLMTVQIIGYDKLNQIRHCKYLKSQEFLTEHMKKHAASIKPKFDIVLDYLDREIAPLEIAHWTKPKGGYFVSFNTMNGCAKRVGELCKQAGVTLTGVGATFPYGIDVNDSNIRIAPTFPPVEELEQAMQLFCICVKLASVEKLMEE</sequence>
<dbReference type="Pfam" id="PF12897">
    <property type="entry name" value="Asp_aminotransf"/>
    <property type="match status" value="1"/>
</dbReference>
<dbReference type="SUPFAM" id="SSF53383">
    <property type="entry name" value="PLP-dependent transferases"/>
    <property type="match status" value="1"/>
</dbReference>
<dbReference type="InterPro" id="IPR024551">
    <property type="entry name" value="AspAT_Ic"/>
</dbReference>
<accession>A0ABR7IP53</accession>
<dbReference type="PANTHER" id="PTHR43799">
    <property type="entry name" value="AMINOTRANSFERASE, PUTATIVE-RELATED"/>
    <property type="match status" value="1"/>
</dbReference>
<keyword evidence="1" id="KW-0808">Transferase</keyword>
<dbReference type="InterPro" id="IPR015422">
    <property type="entry name" value="PyrdxlP-dep_Trfase_small"/>
</dbReference>